<dbReference type="AlphaFoldDB" id="A0A3D8RVD9"/>
<dbReference type="InterPro" id="IPR036770">
    <property type="entry name" value="Ankyrin_rpt-contain_sf"/>
</dbReference>
<evidence type="ECO:0000256" key="9">
    <source>
        <dbReference type="SAM" id="MobiDB-lite"/>
    </source>
</evidence>
<comment type="subunit">
    <text evidence="2 8">Monomer.</text>
</comment>
<dbReference type="InterPro" id="IPR026480">
    <property type="entry name" value="RMT2_dom"/>
</dbReference>
<evidence type="ECO:0000256" key="3">
    <source>
        <dbReference type="ARBA" id="ARBA00022490"/>
    </source>
</evidence>
<dbReference type="InterPro" id="IPR017408">
    <property type="entry name" value="Arginine_N-MeTrfase_2"/>
</dbReference>
<comment type="subcellular location">
    <subcellularLocation>
        <location evidence="8">Cytoplasm</location>
    </subcellularLocation>
    <subcellularLocation>
        <location evidence="8">Nucleus</location>
    </subcellularLocation>
</comment>
<evidence type="ECO:0000313" key="12">
    <source>
        <dbReference type="Proteomes" id="UP000256328"/>
    </source>
</evidence>
<comment type="similarity">
    <text evidence="8">Belongs to the class I-like SAM-binding methyltransferase superfamily. RMT2 methyltransferase family.</text>
</comment>
<evidence type="ECO:0000256" key="2">
    <source>
        <dbReference type="ARBA" id="ARBA00011245"/>
    </source>
</evidence>
<keyword evidence="12" id="KW-1185">Reference proteome</keyword>
<feature type="region of interest" description="Disordered" evidence="9">
    <location>
        <begin position="168"/>
        <end position="188"/>
    </location>
</feature>
<dbReference type="Proteomes" id="UP000256328">
    <property type="component" value="Unassembled WGS sequence"/>
</dbReference>
<keyword evidence="5 8" id="KW-0808">Transferase</keyword>
<dbReference type="FunFam" id="3.40.50.150:FF:000135">
    <property type="entry name" value="Arginine N-methyltransferase 2"/>
    <property type="match status" value="1"/>
</dbReference>
<feature type="domain" description="RMT2" evidence="10">
    <location>
        <begin position="189"/>
        <end position="420"/>
    </location>
</feature>
<evidence type="ECO:0000256" key="4">
    <source>
        <dbReference type="ARBA" id="ARBA00022603"/>
    </source>
</evidence>
<dbReference type="Gene3D" id="1.25.40.20">
    <property type="entry name" value="Ankyrin repeat-containing domain"/>
    <property type="match status" value="1"/>
</dbReference>
<keyword evidence="7 8" id="KW-0539">Nucleus</keyword>
<dbReference type="GO" id="GO:0005737">
    <property type="term" value="C:cytoplasm"/>
    <property type="evidence" value="ECO:0007669"/>
    <property type="project" value="UniProtKB-SubCell"/>
</dbReference>
<comment type="function">
    <text evidence="1 8">S-adenosyl-L-methionine-dependent protein-arginine N-methyltransferase that methylates the delta-nitrogen atom of arginine residues to form N5-methylarginine (type IV) in target proteins. Monomethylates ribosomal protein L12.</text>
</comment>
<accession>A0A3D8RVD9</accession>
<keyword evidence="3 8" id="KW-0963">Cytoplasm</keyword>
<protein>
    <recommendedName>
        <fullName evidence="8">Arginine N-methyltransferase 2</fullName>
        <ecNumber evidence="8">2.1.1.-</ecNumber>
    </recommendedName>
</protein>
<comment type="caution">
    <text evidence="11">The sequence shown here is derived from an EMBL/GenBank/DDBJ whole genome shotgun (WGS) entry which is preliminary data.</text>
</comment>
<dbReference type="EMBL" id="PDLN01000008">
    <property type="protein sequence ID" value="RDW77948.1"/>
    <property type="molecule type" value="Genomic_DNA"/>
</dbReference>
<keyword evidence="4 8" id="KW-0489">Methyltransferase</keyword>
<reference evidence="11 12" key="1">
    <citation type="journal article" date="2018" name="IMA Fungus">
        <title>IMA Genome-F 9: Draft genome sequence of Annulohypoxylon stygium, Aspergillus mulundensis, Berkeleyomyces basicola (syn. Thielaviopsis basicola), Ceratocystis smalleyi, two Cercospora beticola strains, Coleophoma cylindrospora, Fusarium fracticaudum, Phialophora cf. hyalina, and Morchella septimelata.</title>
        <authorList>
            <person name="Wingfield B.D."/>
            <person name="Bills G.F."/>
            <person name="Dong Y."/>
            <person name="Huang W."/>
            <person name="Nel W.J."/>
            <person name="Swalarsk-Parry B.S."/>
            <person name="Vaghefi N."/>
            <person name="Wilken P.M."/>
            <person name="An Z."/>
            <person name="de Beer Z.W."/>
            <person name="De Vos L."/>
            <person name="Chen L."/>
            <person name="Duong T.A."/>
            <person name="Gao Y."/>
            <person name="Hammerbacher A."/>
            <person name="Kikkert J.R."/>
            <person name="Li Y."/>
            <person name="Li H."/>
            <person name="Li K."/>
            <person name="Li Q."/>
            <person name="Liu X."/>
            <person name="Ma X."/>
            <person name="Naidoo K."/>
            <person name="Pethybridge S.J."/>
            <person name="Sun J."/>
            <person name="Steenkamp E.T."/>
            <person name="van der Nest M.A."/>
            <person name="van Wyk S."/>
            <person name="Wingfield M.J."/>
            <person name="Xiong C."/>
            <person name="Yue Q."/>
            <person name="Zhang X."/>
        </authorList>
    </citation>
    <scope>NUCLEOTIDE SEQUENCE [LARGE SCALE GENOMIC DNA]</scope>
    <source>
        <strain evidence="11 12">BP5796</strain>
    </source>
</reference>
<dbReference type="GO" id="GO:0032259">
    <property type="term" value="P:methylation"/>
    <property type="evidence" value="ECO:0007669"/>
    <property type="project" value="UniProtKB-KW"/>
</dbReference>
<feature type="compositionally biased region" description="Basic and acidic residues" evidence="9">
    <location>
        <begin position="174"/>
        <end position="188"/>
    </location>
</feature>
<dbReference type="GO" id="GO:0005634">
    <property type="term" value="C:nucleus"/>
    <property type="evidence" value="ECO:0007669"/>
    <property type="project" value="UniProtKB-SubCell"/>
</dbReference>
<sequence>MDDPAFETEVDTTTQSILLHAAQHDLAALKPFLRTPGAASVQDPETGLTPLHACIDSCGPKPAEESEDDAAEIEKAVAVMKELFFSGAIWNDLSADGETPGCMAWRLGRRELYELCVEAGVRAEILLNLMGGYEELSSAGDEDEEEMEIVEGEEVNGQEFNGEESIEIINGTPDGKDEEEKTESGAAKRDVNSADYLASNLTFTDSKLVDADSNGVMMAWETSIMERSVATLLPPPENTGKRILNIGFGMGIIDNLFAATSPSSHHIIEAHPAVLAKLHDPTSPLSQITQSPAVTVHAGRWQDICPVLLESGEVFDAIYFDTFGEDYAQLKLFFTEFVVGLLDPAGRFGFFNGLGADRRVCYDVYTRVVEMDLLDAGFECEWENVDVPALGEEKEGEWEGVRRRYWTLETYRLPVCTFLG</sequence>
<evidence type="ECO:0000256" key="7">
    <source>
        <dbReference type="ARBA" id="ARBA00023242"/>
    </source>
</evidence>
<organism evidence="11 12">
    <name type="scientific">Coleophoma crateriformis</name>
    <dbReference type="NCBI Taxonomy" id="565419"/>
    <lineage>
        <taxon>Eukaryota</taxon>
        <taxon>Fungi</taxon>
        <taxon>Dikarya</taxon>
        <taxon>Ascomycota</taxon>
        <taxon>Pezizomycotina</taxon>
        <taxon>Leotiomycetes</taxon>
        <taxon>Helotiales</taxon>
        <taxon>Dermateaceae</taxon>
        <taxon>Coleophoma</taxon>
    </lineage>
</organism>
<dbReference type="OrthoDB" id="19014at2759"/>
<dbReference type="Gene3D" id="3.40.50.150">
    <property type="entry name" value="Vaccinia Virus protein VP39"/>
    <property type="match status" value="1"/>
</dbReference>
<dbReference type="PROSITE" id="PS51559">
    <property type="entry name" value="SAM_RMT2"/>
    <property type="match status" value="1"/>
</dbReference>
<dbReference type="InterPro" id="IPR051038">
    <property type="entry name" value="RMT2/GAMT_Mtase"/>
</dbReference>
<dbReference type="InterPro" id="IPR029063">
    <property type="entry name" value="SAM-dependent_MTases_sf"/>
</dbReference>
<dbReference type="PANTHER" id="PTHR32379:SF1">
    <property type="entry name" value="GUANIDINOACETATE N-METHYLTRANSFERASE"/>
    <property type="match status" value="1"/>
</dbReference>
<keyword evidence="6" id="KW-0949">S-adenosyl-L-methionine</keyword>
<proteinExistence type="inferred from homology"/>
<dbReference type="EC" id="2.1.1.-" evidence="8"/>
<gene>
    <name evidence="11" type="ORF">BP5796_05800</name>
</gene>
<dbReference type="PANTHER" id="PTHR32379">
    <property type="entry name" value="GUANIDINOACETATE N-METHYLTRANSFERASE"/>
    <property type="match status" value="1"/>
</dbReference>
<evidence type="ECO:0000313" key="11">
    <source>
        <dbReference type="EMBL" id="RDW77948.1"/>
    </source>
</evidence>
<dbReference type="SUPFAM" id="SSF53335">
    <property type="entry name" value="S-adenosyl-L-methionine-dependent methyltransferases"/>
    <property type="match status" value="1"/>
</dbReference>
<evidence type="ECO:0000259" key="10">
    <source>
        <dbReference type="PROSITE" id="PS51559"/>
    </source>
</evidence>
<evidence type="ECO:0000256" key="1">
    <source>
        <dbReference type="ARBA" id="ARBA00002207"/>
    </source>
</evidence>
<evidence type="ECO:0000256" key="6">
    <source>
        <dbReference type="ARBA" id="ARBA00022691"/>
    </source>
</evidence>
<dbReference type="PIRSF" id="PIRSF038148">
    <property type="entry name" value="Arginine_N-mtfrase-2"/>
    <property type="match status" value="1"/>
</dbReference>
<evidence type="ECO:0000256" key="8">
    <source>
        <dbReference type="PIRNR" id="PIRNR038148"/>
    </source>
</evidence>
<name>A0A3D8RVD9_9HELO</name>
<dbReference type="GO" id="GO:0019702">
    <property type="term" value="F:protein arginine N5-methyltransferase activity"/>
    <property type="evidence" value="ECO:0007669"/>
    <property type="project" value="TreeGrafter"/>
</dbReference>
<evidence type="ECO:0000256" key="5">
    <source>
        <dbReference type="ARBA" id="ARBA00022679"/>
    </source>
</evidence>